<dbReference type="InterPro" id="IPR017441">
    <property type="entry name" value="Protein_kinase_ATP_BS"/>
</dbReference>
<dbReference type="InterPro" id="IPR003609">
    <property type="entry name" value="Pan_app"/>
</dbReference>
<dbReference type="GO" id="GO:0030246">
    <property type="term" value="F:carbohydrate binding"/>
    <property type="evidence" value="ECO:0007669"/>
    <property type="project" value="UniProtKB-KW"/>
</dbReference>
<evidence type="ECO:0000256" key="13">
    <source>
        <dbReference type="ARBA" id="ARBA00023157"/>
    </source>
</evidence>
<dbReference type="InterPro" id="IPR011009">
    <property type="entry name" value="Kinase-like_dom_sf"/>
</dbReference>
<evidence type="ECO:0000256" key="6">
    <source>
        <dbReference type="ARBA" id="ARBA00022729"/>
    </source>
</evidence>
<sequence>MEKSLRLPRLLLVYLLYLLSLLFMLHLASLPLTAAQAYMNMTRGTSLYSSGPNSSLTSRSGDFTFGFRAYNSDESLFLLAIWFNATSPQHIIWFAMDGENPILAPKDSKLQFDHYGLLALISSDGSQLWSSQRESNLATLLDSGNFVICKFVCDAHNPPLWESFNHPTDTLVPGQNLSYTQELWSKLTDSNFSQGRFTLVAQIDDNIVLYPVNPLVSTRYLYNASWEPSSYCKQLMFHPNGSLICLLNPWVNITSSPILFPHNYYQHATLDPDGFFRMYAYLKRNNTVGWEVTGINDPRGCSLRVAGGGICGINGLCNMSSMNQTRLQCSCPRNYSLIDQDNIYMGCKPDQDVRQYCGAVYKPTDFKFIELNHTDWPSQDYESYGSLGEDKCKDICLQDCNCVVAIYRPNSCKKKTLPLLDGIYSESDTVKAFIKVPQSQPDLPPNDWQSNHKNTGRNPLIIGGATLLGVASILLVVVALLAVHLMHTFKKSRMDLTMSWKNLKEFTYKELQRATKSFQEELGRGAYGVVYKGILPSDPPTVIAVKRLALLNNGQREFESEVHSIGQSHHKNLVKLIGFCNEGSNRMLVYEFMSNGSLEHFIEVGAERLNWDKRAKVALGIAKGLQYLHEDCNPPVIHCDIKPPNILLDDKFVAKISDFGVAKLLGADQTHTSTLVRVGTKGYMAPEMTSSEQITSKVDVYSFGVVLLEIIFCRVGIAQQAMKDLWADKMNQVLERFKEQLLEDMGDVEDEANIQSMQKFVEVAIACLQVDPCVRPTMRDVAYFLARAIPTPEPTDAVPIPAPTDIIPISEPTDAVLTPQPIDNTTFSPDQKPMLYQYLRS</sequence>
<evidence type="ECO:0000259" key="21">
    <source>
        <dbReference type="PROSITE" id="PS50011"/>
    </source>
</evidence>
<organism evidence="23 24">
    <name type="scientific">Rhynchospora pubera</name>
    <dbReference type="NCBI Taxonomy" id="906938"/>
    <lineage>
        <taxon>Eukaryota</taxon>
        <taxon>Viridiplantae</taxon>
        <taxon>Streptophyta</taxon>
        <taxon>Embryophyta</taxon>
        <taxon>Tracheophyta</taxon>
        <taxon>Spermatophyta</taxon>
        <taxon>Magnoliopsida</taxon>
        <taxon>Liliopsida</taxon>
        <taxon>Poales</taxon>
        <taxon>Cyperaceae</taxon>
        <taxon>Cyperoideae</taxon>
        <taxon>Rhynchosporeae</taxon>
        <taxon>Rhynchospora</taxon>
    </lineage>
</organism>
<keyword evidence="9 18" id="KW-0418">Kinase</keyword>
<evidence type="ECO:0000313" key="23">
    <source>
        <dbReference type="EMBL" id="KAJ4817288.1"/>
    </source>
</evidence>
<dbReference type="EMBL" id="JAMFTS010000001">
    <property type="protein sequence ID" value="KAJ4817288.1"/>
    <property type="molecule type" value="Genomic_DNA"/>
</dbReference>
<evidence type="ECO:0000313" key="24">
    <source>
        <dbReference type="Proteomes" id="UP001140206"/>
    </source>
</evidence>
<dbReference type="PROSITE" id="PS50927">
    <property type="entry name" value="BULB_LECTIN"/>
    <property type="match status" value="1"/>
</dbReference>
<feature type="binding site" evidence="19">
    <location>
        <position position="546"/>
    </location>
    <ligand>
        <name>ATP</name>
        <dbReference type="ChEBI" id="CHEBI:30616"/>
    </ligand>
</feature>
<feature type="domain" description="Protein kinase" evidence="21">
    <location>
        <begin position="516"/>
        <end position="785"/>
    </location>
</feature>
<dbReference type="SMART" id="SM00108">
    <property type="entry name" value="B_lectin"/>
    <property type="match status" value="1"/>
</dbReference>
<dbReference type="Gene3D" id="3.30.200.20">
    <property type="entry name" value="Phosphorylase Kinase, domain 1"/>
    <property type="match status" value="1"/>
</dbReference>
<keyword evidence="11 20" id="KW-1133">Transmembrane helix</keyword>
<dbReference type="InterPro" id="IPR024171">
    <property type="entry name" value="SRK-like_kinase"/>
</dbReference>
<dbReference type="Pfam" id="PF00069">
    <property type="entry name" value="Pkinase"/>
    <property type="match status" value="1"/>
</dbReference>
<keyword evidence="14" id="KW-0675">Receptor</keyword>
<dbReference type="GO" id="GO:0016020">
    <property type="term" value="C:membrane"/>
    <property type="evidence" value="ECO:0007669"/>
    <property type="project" value="UniProtKB-SubCell"/>
</dbReference>
<evidence type="ECO:0000256" key="9">
    <source>
        <dbReference type="ARBA" id="ARBA00022777"/>
    </source>
</evidence>
<dbReference type="Gene3D" id="1.10.510.10">
    <property type="entry name" value="Transferase(Phosphotransferase) domain 1"/>
    <property type="match status" value="1"/>
</dbReference>
<keyword evidence="6" id="KW-0732">Signal</keyword>
<feature type="transmembrane region" description="Helical" evidence="20">
    <location>
        <begin position="460"/>
        <end position="483"/>
    </location>
</feature>
<keyword evidence="10 18" id="KW-0067">ATP-binding</keyword>
<evidence type="ECO:0000256" key="1">
    <source>
        <dbReference type="ARBA" id="ARBA00004479"/>
    </source>
</evidence>
<evidence type="ECO:0000256" key="7">
    <source>
        <dbReference type="ARBA" id="ARBA00022734"/>
    </source>
</evidence>
<dbReference type="SUPFAM" id="SSF51110">
    <property type="entry name" value="alpha-D-mannose-specific plant lectins"/>
    <property type="match status" value="1"/>
</dbReference>
<comment type="catalytic activity">
    <reaction evidence="17 18">
        <text>L-seryl-[protein] + ATP = O-phospho-L-seryl-[protein] + ADP + H(+)</text>
        <dbReference type="Rhea" id="RHEA:17989"/>
        <dbReference type="Rhea" id="RHEA-COMP:9863"/>
        <dbReference type="Rhea" id="RHEA-COMP:11604"/>
        <dbReference type="ChEBI" id="CHEBI:15378"/>
        <dbReference type="ChEBI" id="CHEBI:29999"/>
        <dbReference type="ChEBI" id="CHEBI:30616"/>
        <dbReference type="ChEBI" id="CHEBI:83421"/>
        <dbReference type="ChEBI" id="CHEBI:456216"/>
        <dbReference type="EC" id="2.7.11.1"/>
    </reaction>
</comment>
<comment type="subcellular location">
    <subcellularLocation>
        <location evidence="1">Membrane</location>
        <topology evidence="1">Single-pass type I membrane protein</topology>
    </subcellularLocation>
</comment>
<dbReference type="Gene3D" id="2.90.10.10">
    <property type="entry name" value="Bulb-type lectin domain"/>
    <property type="match status" value="2"/>
</dbReference>
<dbReference type="PROSITE" id="PS00107">
    <property type="entry name" value="PROTEIN_KINASE_ATP"/>
    <property type="match status" value="1"/>
</dbReference>
<evidence type="ECO:0000256" key="19">
    <source>
        <dbReference type="PROSITE-ProRule" id="PRU10141"/>
    </source>
</evidence>
<keyword evidence="3" id="KW-0245">EGF-like domain</keyword>
<evidence type="ECO:0000256" key="8">
    <source>
        <dbReference type="ARBA" id="ARBA00022741"/>
    </source>
</evidence>
<evidence type="ECO:0000256" key="3">
    <source>
        <dbReference type="ARBA" id="ARBA00022536"/>
    </source>
</evidence>
<evidence type="ECO:0000256" key="17">
    <source>
        <dbReference type="ARBA" id="ARBA00048679"/>
    </source>
</evidence>
<dbReference type="SUPFAM" id="SSF56112">
    <property type="entry name" value="Protein kinase-like (PK-like)"/>
    <property type="match status" value="1"/>
</dbReference>
<dbReference type="Pfam" id="PF01453">
    <property type="entry name" value="B_lectin"/>
    <property type="match status" value="1"/>
</dbReference>
<evidence type="ECO:0000256" key="5">
    <source>
        <dbReference type="ARBA" id="ARBA00022692"/>
    </source>
</evidence>
<dbReference type="CDD" id="cd01098">
    <property type="entry name" value="PAN_AP_plant"/>
    <property type="match status" value="1"/>
</dbReference>
<dbReference type="PANTHER" id="PTHR47976:SF108">
    <property type="entry name" value="G-TYPE LECTIN S-RECEPTOR-LIKE SERINE_THREONINE-PROTEIN KINASE LECRK1"/>
    <property type="match status" value="1"/>
</dbReference>
<evidence type="ECO:0000256" key="2">
    <source>
        <dbReference type="ARBA" id="ARBA00022527"/>
    </source>
</evidence>
<evidence type="ECO:0000256" key="16">
    <source>
        <dbReference type="ARBA" id="ARBA00047899"/>
    </source>
</evidence>
<evidence type="ECO:0000256" key="15">
    <source>
        <dbReference type="ARBA" id="ARBA00023180"/>
    </source>
</evidence>
<evidence type="ECO:0000256" key="11">
    <source>
        <dbReference type="ARBA" id="ARBA00022989"/>
    </source>
</evidence>
<dbReference type="Pfam" id="PF08276">
    <property type="entry name" value="PAN_2"/>
    <property type="match status" value="1"/>
</dbReference>
<keyword evidence="5 20" id="KW-0812">Transmembrane</keyword>
<evidence type="ECO:0000259" key="22">
    <source>
        <dbReference type="PROSITE" id="PS50927"/>
    </source>
</evidence>
<dbReference type="Proteomes" id="UP001140206">
    <property type="component" value="Chromosome 1"/>
</dbReference>
<keyword evidence="7" id="KW-0430">Lectin</keyword>
<dbReference type="InterPro" id="IPR008271">
    <property type="entry name" value="Ser/Thr_kinase_AS"/>
</dbReference>
<dbReference type="GO" id="GO:0051707">
    <property type="term" value="P:response to other organism"/>
    <property type="evidence" value="ECO:0007669"/>
    <property type="project" value="UniProtKB-ARBA"/>
</dbReference>
<reference evidence="23" key="1">
    <citation type="submission" date="2022-08" db="EMBL/GenBank/DDBJ databases">
        <authorList>
            <person name="Marques A."/>
        </authorList>
    </citation>
    <scope>NUCLEOTIDE SEQUENCE</scope>
    <source>
        <strain evidence="23">RhyPub2mFocal</strain>
        <tissue evidence="23">Leaves</tissue>
    </source>
</reference>
<feature type="domain" description="Bulb-type lectin" evidence="22">
    <location>
        <begin position="41"/>
        <end position="161"/>
    </location>
</feature>
<keyword evidence="12 20" id="KW-0472">Membrane</keyword>
<keyword evidence="2 18" id="KW-0723">Serine/threonine-protein kinase</keyword>
<dbReference type="PROSITE" id="PS50011">
    <property type="entry name" value="PROTEIN_KINASE_DOM"/>
    <property type="match status" value="1"/>
</dbReference>
<dbReference type="InterPro" id="IPR051343">
    <property type="entry name" value="G-type_lectin_kinases/EP1-like"/>
</dbReference>
<dbReference type="GO" id="GO:0004674">
    <property type="term" value="F:protein serine/threonine kinase activity"/>
    <property type="evidence" value="ECO:0007669"/>
    <property type="project" value="UniProtKB-KW"/>
</dbReference>
<dbReference type="EC" id="2.7.11.1" evidence="18"/>
<dbReference type="InterPro" id="IPR000719">
    <property type="entry name" value="Prot_kinase_dom"/>
</dbReference>
<keyword evidence="8 18" id="KW-0547">Nucleotide-binding</keyword>
<evidence type="ECO:0000256" key="20">
    <source>
        <dbReference type="SAM" id="Phobius"/>
    </source>
</evidence>
<keyword evidence="24" id="KW-1185">Reference proteome</keyword>
<dbReference type="InterPro" id="IPR036426">
    <property type="entry name" value="Bulb-type_lectin_dom_sf"/>
</dbReference>
<evidence type="ECO:0000256" key="18">
    <source>
        <dbReference type="PIRNR" id="PIRNR000641"/>
    </source>
</evidence>
<dbReference type="SMART" id="SM00220">
    <property type="entry name" value="S_TKc"/>
    <property type="match status" value="1"/>
</dbReference>
<dbReference type="AlphaFoldDB" id="A0AAV8HHD7"/>
<proteinExistence type="inferred from homology"/>
<accession>A0AAV8HHD7</accession>
<dbReference type="GO" id="GO:0005524">
    <property type="term" value="F:ATP binding"/>
    <property type="evidence" value="ECO:0007669"/>
    <property type="project" value="UniProtKB-UniRule"/>
</dbReference>
<keyword evidence="15" id="KW-0325">Glycoprotein</keyword>
<dbReference type="PANTHER" id="PTHR47976">
    <property type="entry name" value="G-TYPE LECTIN S-RECEPTOR-LIKE SERINE/THREONINE-PROTEIN KINASE SD2-5"/>
    <property type="match status" value="1"/>
</dbReference>
<name>A0AAV8HHD7_9POAL</name>
<keyword evidence="13" id="KW-1015">Disulfide bond</keyword>
<keyword evidence="4 18" id="KW-0808">Transferase</keyword>
<comment type="catalytic activity">
    <reaction evidence="16 18">
        <text>L-threonyl-[protein] + ATP = O-phospho-L-threonyl-[protein] + ADP + H(+)</text>
        <dbReference type="Rhea" id="RHEA:46608"/>
        <dbReference type="Rhea" id="RHEA-COMP:11060"/>
        <dbReference type="Rhea" id="RHEA-COMP:11605"/>
        <dbReference type="ChEBI" id="CHEBI:15378"/>
        <dbReference type="ChEBI" id="CHEBI:30013"/>
        <dbReference type="ChEBI" id="CHEBI:30616"/>
        <dbReference type="ChEBI" id="CHEBI:61977"/>
        <dbReference type="ChEBI" id="CHEBI:456216"/>
        <dbReference type="EC" id="2.7.11.1"/>
    </reaction>
</comment>
<evidence type="ECO:0000256" key="10">
    <source>
        <dbReference type="ARBA" id="ARBA00022840"/>
    </source>
</evidence>
<dbReference type="PROSITE" id="PS00108">
    <property type="entry name" value="PROTEIN_KINASE_ST"/>
    <property type="match status" value="1"/>
</dbReference>
<comment type="similarity">
    <text evidence="18">Belongs to the protein kinase superfamily. Ser/Thr protein kinase family.</text>
</comment>
<gene>
    <name evidence="23" type="ORF">LUZ62_029854</name>
</gene>
<evidence type="ECO:0000256" key="4">
    <source>
        <dbReference type="ARBA" id="ARBA00022679"/>
    </source>
</evidence>
<dbReference type="InterPro" id="IPR001480">
    <property type="entry name" value="Bulb-type_lectin_dom"/>
</dbReference>
<evidence type="ECO:0000256" key="12">
    <source>
        <dbReference type="ARBA" id="ARBA00023136"/>
    </source>
</evidence>
<dbReference type="PIRSF" id="PIRSF000641">
    <property type="entry name" value="SRK"/>
    <property type="match status" value="1"/>
</dbReference>
<dbReference type="FunFam" id="1.10.510.10:FF:000537">
    <property type="entry name" value="Putative receptor-like protein kinase"/>
    <property type="match status" value="1"/>
</dbReference>
<dbReference type="FunFam" id="3.30.200.20:FF:000059">
    <property type="entry name" value="S-receptor-like serine/threonine-protein kinase"/>
    <property type="match status" value="1"/>
</dbReference>
<protein>
    <recommendedName>
        <fullName evidence="18">Receptor-like serine/threonine-protein kinase</fullName>
        <ecNumber evidence="18">2.7.11.1</ecNumber>
    </recommendedName>
</protein>
<evidence type="ECO:0000256" key="14">
    <source>
        <dbReference type="ARBA" id="ARBA00023170"/>
    </source>
</evidence>
<comment type="caution">
    <text evidence="23">The sequence shown here is derived from an EMBL/GenBank/DDBJ whole genome shotgun (WGS) entry which is preliminary data.</text>
</comment>